<keyword evidence="8" id="KW-1185">Reference proteome</keyword>
<accession>A0A6S6Y0D4</accession>
<dbReference type="HAMAP" id="MF_00765">
    <property type="entry name" value="DarP"/>
    <property type="match status" value="1"/>
</dbReference>
<dbReference type="GO" id="GO:0019843">
    <property type="term" value="F:rRNA binding"/>
    <property type="evidence" value="ECO:0007669"/>
    <property type="project" value="UniProtKB-UniRule"/>
</dbReference>
<dbReference type="Proteomes" id="UP000515733">
    <property type="component" value="Chromosome"/>
</dbReference>
<dbReference type="CDD" id="cd16331">
    <property type="entry name" value="YjgA-like"/>
    <property type="match status" value="1"/>
</dbReference>
<dbReference type="RefSeq" id="WP_332068235.1">
    <property type="nucleotide sequence ID" value="NZ_LR778301.1"/>
</dbReference>
<evidence type="ECO:0000256" key="2">
    <source>
        <dbReference type="ARBA" id="ARBA00022517"/>
    </source>
</evidence>
<sequence>METLDTSPERPSKSQMKREMTALQDMGEQLVALSADQLKKIELPDNLRSAVREAQRISSHGARRRQMQYIGKLMRGIEPAPIQAALDEINGVSTAANARLHWLESQRQRLLENEAVIGEIARNHPATDIQHLRQLRRNALKEQEQGKPPRAFREIFQVLKELQSQETSLDTASPEADLD</sequence>
<feature type="region of interest" description="Disordered" evidence="6">
    <location>
        <begin position="1"/>
        <end position="21"/>
    </location>
</feature>
<reference evidence="7 8" key="1">
    <citation type="submission" date="2020-03" db="EMBL/GenBank/DDBJ databases">
        <authorList>
            <consortium name="Genoscope - CEA"/>
            <person name="William W."/>
        </authorList>
    </citation>
    <scope>NUCLEOTIDE SEQUENCE [LARGE SCALE GENOMIC DNA]</scope>
    <source>
        <strain evidence="8">DSM 16959</strain>
    </source>
</reference>
<dbReference type="InterPro" id="IPR006839">
    <property type="entry name" value="DarP"/>
</dbReference>
<dbReference type="GO" id="GO:1902626">
    <property type="term" value="P:assembly of large subunit precursor of preribosome"/>
    <property type="evidence" value="ECO:0007669"/>
    <property type="project" value="UniProtKB-UniRule"/>
</dbReference>
<dbReference type="PANTHER" id="PTHR38101">
    <property type="entry name" value="UPF0307 PROTEIN YJGA"/>
    <property type="match status" value="1"/>
</dbReference>
<dbReference type="InterPro" id="IPR023153">
    <property type="entry name" value="DarP_sf"/>
</dbReference>
<dbReference type="Gene3D" id="1.10.60.30">
    <property type="entry name" value="PSPTO4464-like domains"/>
    <property type="match status" value="2"/>
</dbReference>
<dbReference type="PIRSF" id="PIRSF016183">
    <property type="entry name" value="UCP016183"/>
    <property type="match status" value="1"/>
</dbReference>
<evidence type="ECO:0000256" key="5">
    <source>
        <dbReference type="HAMAP-Rule" id="MF_00765"/>
    </source>
</evidence>
<dbReference type="NCBIfam" id="NF003593">
    <property type="entry name" value="PRK05255.1-1"/>
    <property type="match status" value="1"/>
</dbReference>
<dbReference type="Pfam" id="PF04751">
    <property type="entry name" value="DarP"/>
    <property type="match status" value="1"/>
</dbReference>
<dbReference type="GO" id="GO:0043022">
    <property type="term" value="F:ribosome binding"/>
    <property type="evidence" value="ECO:0007669"/>
    <property type="project" value="UniProtKB-UniRule"/>
</dbReference>
<dbReference type="SUPFAM" id="SSF158710">
    <property type="entry name" value="PSPTO4464-like"/>
    <property type="match status" value="1"/>
</dbReference>
<keyword evidence="3 5" id="KW-0699">rRNA-binding</keyword>
<gene>
    <name evidence="7" type="primary">yjgA</name>
    <name evidence="5" type="synonym">darP</name>
    <name evidence="7" type="ORF">DENOEST_3569</name>
</gene>
<comment type="function">
    <text evidence="5">Member of a network of 50S ribosomal subunit biogenesis factors which assembles along the 30S-50S interface, preventing incorrect 23S rRNA structures from forming. Promotes peptidyl transferase center (PTC) maturation.</text>
</comment>
<evidence type="ECO:0000256" key="3">
    <source>
        <dbReference type="ARBA" id="ARBA00022730"/>
    </source>
</evidence>
<organism evidence="7 8">
    <name type="scientific">Denitratisoma oestradiolicum</name>
    <dbReference type="NCBI Taxonomy" id="311182"/>
    <lineage>
        <taxon>Bacteria</taxon>
        <taxon>Pseudomonadati</taxon>
        <taxon>Pseudomonadota</taxon>
        <taxon>Betaproteobacteria</taxon>
        <taxon>Nitrosomonadales</taxon>
        <taxon>Sterolibacteriaceae</taxon>
        <taxon>Denitratisoma</taxon>
    </lineage>
</organism>
<keyword evidence="2 5" id="KW-0690">Ribosome biogenesis</keyword>
<keyword evidence="1 5" id="KW-0963">Cytoplasm</keyword>
<protein>
    <recommendedName>
        <fullName evidence="5">Dual-action ribosomal maturation protein DarP</fullName>
    </recommendedName>
    <alternativeName>
        <fullName evidence="5">Large ribosomal subunit assembly factor DarP</fullName>
    </alternativeName>
</protein>
<dbReference type="KEGG" id="doe:DENOEST_3569"/>
<evidence type="ECO:0000313" key="8">
    <source>
        <dbReference type="Proteomes" id="UP000515733"/>
    </source>
</evidence>
<dbReference type="GO" id="GO:0005829">
    <property type="term" value="C:cytosol"/>
    <property type="evidence" value="ECO:0007669"/>
    <property type="project" value="TreeGrafter"/>
</dbReference>
<feature type="compositionally biased region" description="Basic and acidic residues" evidence="6">
    <location>
        <begin position="7"/>
        <end position="20"/>
    </location>
</feature>
<evidence type="ECO:0000256" key="1">
    <source>
        <dbReference type="ARBA" id="ARBA00022490"/>
    </source>
</evidence>
<dbReference type="PANTHER" id="PTHR38101:SF1">
    <property type="entry name" value="UPF0307 PROTEIN YJGA"/>
    <property type="match status" value="1"/>
</dbReference>
<keyword evidence="4 5" id="KW-0694">RNA-binding</keyword>
<dbReference type="EMBL" id="LR778301">
    <property type="protein sequence ID" value="CAB1370723.1"/>
    <property type="molecule type" value="Genomic_DNA"/>
</dbReference>
<evidence type="ECO:0000256" key="4">
    <source>
        <dbReference type="ARBA" id="ARBA00022884"/>
    </source>
</evidence>
<comment type="similarity">
    <text evidence="5">Belongs to the DarP family.</text>
</comment>
<evidence type="ECO:0000256" key="6">
    <source>
        <dbReference type="SAM" id="MobiDB-lite"/>
    </source>
</evidence>
<comment type="subcellular location">
    <subcellularLocation>
        <location evidence="5">Cytoplasm</location>
    </subcellularLocation>
    <text evidence="5">Associates with late stage pre-50S ribosomal subunits.</text>
</comment>
<proteinExistence type="inferred from homology"/>
<evidence type="ECO:0000313" key="7">
    <source>
        <dbReference type="EMBL" id="CAB1370723.1"/>
    </source>
</evidence>
<dbReference type="AlphaFoldDB" id="A0A6S6Y0D4"/>
<name>A0A6S6Y0D4_9PROT</name>